<accession>A0A812TCJ7</accession>
<evidence type="ECO:0000313" key="1">
    <source>
        <dbReference type="EMBL" id="CAE7526898.1"/>
    </source>
</evidence>
<dbReference type="EMBL" id="CAJNDS010002564">
    <property type="protein sequence ID" value="CAE7526898.1"/>
    <property type="molecule type" value="Genomic_DNA"/>
</dbReference>
<name>A0A812TCJ7_9DINO</name>
<dbReference type="AlphaFoldDB" id="A0A812TCJ7"/>
<protein>
    <submittedName>
        <fullName evidence="1">Uncharacterized protein</fullName>
    </submittedName>
</protein>
<organism evidence="1 2">
    <name type="scientific">Symbiodinium natans</name>
    <dbReference type="NCBI Taxonomy" id="878477"/>
    <lineage>
        <taxon>Eukaryota</taxon>
        <taxon>Sar</taxon>
        <taxon>Alveolata</taxon>
        <taxon>Dinophyceae</taxon>
        <taxon>Suessiales</taxon>
        <taxon>Symbiodiniaceae</taxon>
        <taxon>Symbiodinium</taxon>
    </lineage>
</organism>
<gene>
    <name evidence="1" type="ORF">SNAT2548_LOCUS29497</name>
</gene>
<proteinExistence type="predicted"/>
<reference evidence="1" key="1">
    <citation type="submission" date="2021-02" db="EMBL/GenBank/DDBJ databases">
        <authorList>
            <person name="Dougan E. K."/>
            <person name="Rhodes N."/>
            <person name="Thang M."/>
            <person name="Chan C."/>
        </authorList>
    </citation>
    <scope>NUCLEOTIDE SEQUENCE</scope>
</reference>
<dbReference type="Proteomes" id="UP000604046">
    <property type="component" value="Unassembled WGS sequence"/>
</dbReference>
<sequence length="121" mass="12740">MKEFEQCAEEHLLPSEKILGRMVQGFRDVELSPKLSDVRSADAAIWLIGHTLTDGVLGHLWAVTRGLMDMAEDVVSDVAQYFGGLPAGCNDERPAGGAGLGCAETTGATSASCCSEPSLKS</sequence>
<comment type="caution">
    <text evidence="1">The sequence shown here is derived from an EMBL/GenBank/DDBJ whole genome shotgun (WGS) entry which is preliminary data.</text>
</comment>
<evidence type="ECO:0000313" key="2">
    <source>
        <dbReference type="Proteomes" id="UP000604046"/>
    </source>
</evidence>
<keyword evidence="2" id="KW-1185">Reference proteome</keyword>